<dbReference type="Proteomes" id="UP001055811">
    <property type="component" value="Linkage Group LG06"/>
</dbReference>
<sequence length="250" mass="28836">MNIFYTMVTVEKVKGERSWVHFFRTPRILFIDILPGECYPLITLQIQVINLSRKETLNIITSEINSKYMSRKEVGPDQGLEQANNKLKRDPQKDPMRLEHWLRTYIDKCDNRVSKIRYNYNQRKFSTALEHQRVQQVYQVQGGLLADDFTAAYSPSISQGRVQNFQKILLMGPGGLLAVDFTALTSEDSPSDLNEVSLVVVGMGASDEREGKSMLAGDLRHPRKHRSTTKREGKSVLSLIDLGWWCNRWW</sequence>
<proteinExistence type="predicted"/>
<protein>
    <submittedName>
        <fullName evidence="1">Uncharacterized protein</fullName>
    </submittedName>
</protein>
<accession>A0ACB9BMM7</accession>
<name>A0ACB9BMM7_CICIN</name>
<gene>
    <name evidence="1" type="ORF">L2E82_34733</name>
</gene>
<keyword evidence="2" id="KW-1185">Reference proteome</keyword>
<comment type="caution">
    <text evidence="1">The sequence shown here is derived from an EMBL/GenBank/DDBJ whole genome shotgun (WGS) entry which is preliminary data.</text>
</comment>
<dbReference type="EMBL" id="CM042014">
    <property type="protein sequence ID" value="KAI3723267.1"/>
    <property type="molecule type" value="Genomic_DNA"/>
</dbReference>
<evidence type="ECO:0000313" key="1">
    <source>
        <dbReference type="EMBL" id="KAI3723267.1"/>
    </source>
</evidence>
<evidence type="ECO:0000313" key="2">
    <source>
        <dbReference type="Proteomes" id="UP001055811"/>
    </source>
</evidence>
<reference evidence="1 2" key="2">
    <citation type="journal article" date="2022" name="Mol. Ecol. Resour.">
        <title>The genomes of chicory, endive, great burdock and yacon provide insights into Asteraceae paleo-polyploidization history and plant inulin production.</title>
        <authorList>
            <person name="Fan W."/>
            <person name="Wang S."/>
            <person name="Wang H."/>
            <person name="Wang A."/>
            <person name="Jiang F."/>
            <person name="Liu H."/>
            <person name="Zhao H."/>
            <person name="Xu D."/>
            <person name="Zhang Y."/>
        </authorList>
    </citation>
    <scope>NUCLEOTIDE SEQUENCE [LARGE SCALE GENOMIC DNA]</scope>
    <source>
        <strain evidence="2">cv. Punajuju</strain>
        <tissue evidence="1">Leaves</tissue>
    </source>
</reference>
<reference evidence="2" key="1">
    <citation type="journal article" date="2022" name="Mol. Ecol. Resour.">
        <title>The genomes of chicory, endive, great burdock and yacon provide insights into Asteraceae palaeo-polyploidization history and plant inulin production.</title>
        <authorList>
            <person name="Fan W."/>
            <person name="Wang S."/>
            <person name="Wang H."/>
            <person name="Wang A."/>
            <person name="Jiang F."/>
            <person name="Liu H."/>
            <person name="Zhao H."/>
            <person name="Xu D."/>
            <person name="Zhang Y."/>
        </authorList>
    </citation>
    <scope>NUCLEOTIDE SEQUENCE [LARGE SCALE GENOMIC DNA]</scope>
    <source>
        <strain evidence="2">cv. Punajuju</strain>
    </source>
</reference>
<organism evidence="1 2">
    <name type="scientific">Cichorium intybus</name>
    <name type="common">Chicory</name>
    <dbReference type="NCBI Taxonomy" id="13427"/>
    <lineage>
        <taxon>Eukaryota</taxon>
        <taxon>Viridiplantae</taxon>
        <taxon>Streptophyta</taxon>
        <taxon>Embryophyta</taxon>
        <taxon>Tracheophyta</taxon>
        <taxon>Spermatophyta</taxon>
        <taxon>Magnoliopsida</taxon>
        <taxon>eudicotyledons</taxon>
        <taxon>Gunneridae</taxon>
        <taxon>Pentapetalae</taxon>
        <taxon>asterids</taxon>
        <taxon>campanulids</taxon>
        <taxon>Asterales</taxon>
        <taxon>Asteraceae</taxon>
        <taxon>Cichorioideae</taxon>
        <taxon>Cichorieae</taxon>
        <taxon>Cichoriinae</taxon>
        <taxon>Cichorium</taxon>
    </lineage>
</organism>